<sequence length="97" mass="10742">MTCWKWCGGGDDESALYVPDALGQSGVRGPYRGPCRGPRVKMDWPWIDAPSDGATGGARVRDEERWDEIVTEPRGGRKSGRDSDSIRPRPLYESCLS</sequence>
<organism evidence="2 3">
    <name type="scientific">Thanatephorus cucumeris (strain AG1-IA)</name>
    <name type="common">Rice sheath blight fungus</name>
    <name type="synonym">Rhizoctonia solani</name>
    <dbReference type="NCBI Taxonomy" id="983506"/>
    <lineage>
        <taxon>Eukaryota</taxon>
        <taxon>Fungi</taxon>
        <taxon>Dikarya</taxon>
        <taxon>Basidiomycota</taxon>
        <taxon>Agaricomycotina</taxon>
        <taxon>Agaricomycetes</taxon>
        <taxon>Cantharellales</taxon>
        <taxon>Ceratobasidiaceae</taxon>
        <taxon>Rhizoctonia</taxon>
        <taxon>Rhizoctonia solani AG-1</taxon>
    </lineage>
</organism>
<evidence type="ECO:0000256" key="1">
    <source>
        <dbReference type="SAM" id="MobiDB-lite"/>
    </source>
</evidence>
<feature type="compositionally biased region" description="Basic and acidic residues" evidence="1">
    <location>
        <begin position="59"/>
        <end position="68"/>
    </location>
</feature>
<dbReference type="HOGENOM" id="CLU_2348127_0_0_1"/>
<dbReference type="EMBL" id="AFRT01006097">
    <property type="protein sequence ID" value="ELU35566.1"/>
    <property type="molecule type" value="Genomic_DNA"/>
</dbReference>
<protein>
    <submittedName>
        <fullName evidence="2">Uncharacterized protein</fullName>
    </submittedName>
</protein>
<evidence type="ECO:0000313" key="3">
    <source>
        <dbReference type="Proteomes" id="UP000011668"/>
    </source>
</evidence>
<keyword evidence="3" id="KW-1185">Reference proteome</keyword>
<feature type="region of interest" description="Disordered" evidence="1">
    <location>
        <begin position="43"/>
        <end position="97"/>
    </location>
</feature>
<comment type="caution">
    <text evidence="2">The sequence shown here is derived from an EMBL/GenBank/DDBJ whole genome shotgun (WGS) entry which is preliminary data.</text>
</comment>
<gene>
    <name evidence="2" type="ORF">AG1IA_10404</name>
</gene>
<evidence type="ECO:0000313" key="2">
    <source>
        <dbReference type="EMBL" id="ELU35566.1"/>
    </source>
</evidence>
<dbReference type="AlphaFoldDB" id="L8WBK9"/>
<name>L8WBK9_THACA</name>
<accession>L8WBK9</accession>
<dbReference type="Proteomes" id="UP000011668">
    <property type="component" value="Unassembled WGS sequence"/>
</dbReference>
<reference evidence="2 3" key="1">
    <citation type="journal article" date="2013" name="Nat. Commun.">
        <title>The evolution and pathogenic mechanisms of the rice sheath blight pathogen.</title>
        <authorList>
            <person name="Zheng A."/>
            <person name="Lin R."/>
            <person name="Xu L."/>
            <person name="Qin P."/>
            <person name="Tang C."/>
            <person name="Ai P."/>
            <person name="Zhang D."/>
            <person name="Liu Y."/>
            <person name="Sun Z."/>
            <person name="Feng H."/>
            <person name="Wang Y."/>
            <person name="Chen Y."/>
            <person name="Liang X."/>
            <person name="Fu R."/>
            <person name="Li Q."/>
            <person name="Zhang J."/>
            <person name="Yu X."/>
            <person name="Xie Z."/>
            <person name="Ding L."/>
            <person name="Guan P."/>
            <person name="Tang J."/>
            <person name="Liang Y."/>
            <person name="Wang S."/>
            <person name="Deng Q."/>
            <person name="Li S."/>
            <person name="Zhu J."/>
            <person name="Wang L."/>
            <person name="Liu H."/>
            <person name="Li P."/>
        </authorList>
    </citation>
    <scope>NUCLEOTIDE SEQUENCE [LARGE SCALE GENOMIC DNA]</scope>
    <source>
        <strain evidence="3">AG-1 IA</strain>
    </source>
</reference>
<proteinExistence type="predicted"/>